<dbReference type="HOGENOM" id="CLU_002352_0_0_3"/>
<dbReference type="Gene3D" id="2.130.10.10">
    <property type="entry name" value="YVTN repeat-like/Quinoprotein amine dehydrogenase"/>
    <property type="match status" value="5"/>
</dbReference>
<dbReference type="InterPro" id="IPR015943">
    <property type="entry name" value="WD40/YVTN_repeat-like_dom_sf"/>
</dbReference>
<name>A0A073CUS9_PLAA1</name>
<feature type="compositionally biased region" description="Polar residues" evidence="4">
    <location>
        <begin position="9"/>
        <end position="18"/>
    </location>
</feature>
<organism evidence="6 7">
    <name type="scientific">Planktothrix agardhii (strain NIVA-CYA 126/8)</name>
    <dbReference type="NCBI Taxonomy" id="388467"/>
    <lineage>
        <taxon>Bacteria</taxon>
        <taxon>Bacillati</taxon>
        <taxon>Cyanobacteriota</taxon>
        <taxon>Cyanophyceae</taxon>
        <taxon>Oscillatoriophycideae</taxon>
        <taxon>Oscillatoriales</taxon>
        <taxon>Microcoleaceae</taxon>
        <taxon>Planktothrix</taxon>
    </lineage>
</organism>
<keyword evidence="2" id="KW-0677">Repeat</keyword>
<keyword evidence="1 3" id="KW-0853">WD repeat</keyword>
<dbReference type="eggNOG" id="COG1672">
    <property type="taxonomic scope" value="Bacteria"/>
</dbReference>
<dbReference type="Gene3D" id="3.40.50.300">
    <property type="entry name" value="P-loop containing nucleotide triphosphate hydrolases"/>
    <property type="match status" value="1"/>
</dbReference>
<keyword evidence="7" id="KW-1185">Reference proteome</keyword>
<feature type="repeat" description="WD" evidence="3">
    <location>
        <begin position="618"/>
        <end position="649"/>
    </location>
</feature>
<feature type="repeat" description="WD" evidence="3">
    <location>
        <begin position="957"/>
        <end position="991"/>
    </location>
</feature>
<dbReference type="STRING" id="388467.A19Y_2900"/>
<feature type="compositionally biased region" description="Basic and acidic residues" evidence="4">
    <location>
        <begin position="1009"/>
        <end position="1021"/>
    </location>
</feature>
<dbReference type="PATRIC" id="fig|388467.6.peg.2845"/>
<dbReference type="InterPro" id="IPR036322">
    <property type="entry name" value="WD40_repeat_dom_sf"/>
</dbReference>
<dbReference type="InterPro" id="IPR049052">
    <property type="entry name" value="nSTAND1"/>
</dbReference>
<dbReference type="SUPFAM" id="SSF52540">
    <property type="entry name" value="P-loop containing nucleoside triphosphate hydrolases"/>
    <property type="match status" value="1"/>
</dbReference>
<evidence type="ECO:0000256" key="4">
    <source>
        <dbReference type="SAM" id="MobiDB-lite"/>
    </source>
</evidence>
<accession>A0A073CUS9</accession>
<dbReference type="InterPro" id="IPR027417">
    <property type="entry name" value="P-loop_NTPase"/>
</dbReference>
<dbReference type="Pfam" id="PF00400">
    <property type="entry name" value="WD40"/>
    <property type="match status" value="14"/>
</dbReference>
<dbReference type="SUPFAM" id="SSF50978">
    <property type="entry name" value="WD40 repeat-like"/>
    <property type="match status" value="3"/>
</dbReference>
<dbReference type="PRINTS" id="PR00320">
    <property type="entry name" value="GPROTEINBRPT"/>
</dbReference>
<feature type="repeat" description="WD" evidence="3">
    <location>
        <begin position="806"/>
        <end position="830"/>
    </location>
</feature>
<dbReference type="InterPro" id="IPR001680">
    <property type="entry name" value="WD40_rpt"/>
</dbReference>
<feature type="repeat" description="WD" evidence="3">
    <location>
        <begin position="1072"/>
        <end position="1104"/>
    </location>
</feature>
<feature type="repeat" description="WD" evidence="3">
    <location>
        <begin position="659"/>
        <end position="700"/>
    </location>
</feature>
<dbReference type="eggNOG" id="COG2319">
    <property type="taxonomic scope" value="Bacteria"/>
</dbReference>
<evidence type="ECO:0000313" key="7">
    <source>
        <dbReference type="Proteomes" id="UP000027395"/>
    </source>
</evidence>
<dbReference type="InterPro" id="IPR019775">
    <property type="entry name" value="WD40_repeat_CS"/>
</dbReference>
<evidence type="ECO:0000256" key="1">
    <source>
        <dbReference type="ARBA" id="ARBA00022574"/>
    </source>
</evidence>
<evidence type="ECO:0000256" key="3">
    <source>
        <dbReference type="PROSITE-ProRule" id="PRU00221"/>
    </source>
</evidence>
<feature type="domain" description="Novel STAND NTPase 1" evidence="5">
    <location>
        <begin position="76"/>
        <end position="485"/>
    </location>
</feature>
<dbReference type="CDD" id="cd00200">
    <property type="entry name" value="WD40"/>
    <property type="match status" value="2"/>
</dbReference>
<sequence length="1315" mass="148216">MSAEMNEQPPLNQNQSAGDLNISGDENPIAVVTTNRDANINQSRTNIIYNYYYREESVITSIEKGEAGTEDNLPCPYQGLFHFGPENAEYFFGRTVFIEELFQATETKNFIPLLGASGSGKSSVVLAGLVPKLVEIGHWQFTHFRPGNDPFLALAQALVPLYEPNLDKTDGMAKARKLSGYFQDNTVPLSDVFSTIQRNYPNNRILLIADQFEELYTLCHDEQTRRQFLDSLLNAFESSTHKPPYSTVLVTTMRTDFLGNVLSYPPLADVLRTGDIKIRSMNTEELTEVIEKPAQKLGVDFEGGLVERILDDVDKEPGNLPLLEFALTELWKKRTRKQLTHKAYEEIGEVSGALTRYADDKYSKLSEQEQQQVRRIFVQLVRPGEGTLDTRRVATRAELNESNWSLVKELADARLVVTNRTIISQDNSQQQINIQEQETVEVVHEALIRNWGQLRKWMNTDREFRTWQEKLRGEMRQWQEMKKDRGTLLRGAPLLEAEKWLQKRSDQLSLEEREFINQSTDQRKKQEFLSKLGIGSMAVALLVLTSWWIITKQNTEIRDISTSSQLMLQSNQQFDGLIESLKAVRKLKQAFWSTIDSRIQVIMTLRQGVYDVRELNRLERHQGEVTSVSFNKEGQLLTSSKDKTIKIWSKKGHLLQDFKDAHSDTVWSATFSPDGETIASASADKTVKLWSKKDGTWVNTYTLNHSSPVLVVRFSPNGEIIASSDKGGNIKFWNLDGKLLNTISSEQCKVSTTPKECSVWSMSFKDNNTLATGGLDSTVKFWRSKDDTFKTVEELGTLKGHGPGGVWSLDFSHDGTMLTTGGRDGTIKLWRKQKENKSNDWIKDLNFTLDEATLQKMCNNQIKISQKGIEYSCLNKSKDFVRGISFSPKDKIIAGGTLDKKVILWYWDKPGMTTDTFIGHDDGIWSVNFDSDGEILASASADNTVKLWNIKETPQAFGGGNYSIWDISFNRKGQTIASASECKIVKLWDINGKVTTELIDPKLSQSPDPKCDERTKRSHTEKVRGVAFSPDGQMIVTGSWDCTVKLWDSKGNFIRTLKDPSIQSKGQNCSNESSHSKYVQGVAFSPDGEMIASASSDKTIKLWKKDGTLINTLKGHEGSVYRVRFSPDGKMLASASADKTIKLWNPKTGKLLNTLTGHKNLVRDVNFSQDGTRIVSASWDQTLKIWNNQGKLLKTLYGHSGEVESVSFSSDSQIIASGSKDHTIKIWSRDGVLLNTINVYIGQIYSVSFSPDNKTLAAGSDDGRLRLWDIDLDQLQKRACHQVGNYLHNPDANVDESDRHLCDGIDTELKKPPSN</sequence>
<dbReference type="InterPro" id="IPR020472">
    <property type="entry name" value="WD40_PAC1"/>
</dbReference>
<feature type="repeat" description="WD" evidence="3">
    <location>
        <begin position="702"/>
        <end position="736"/>
    </location>
</feature>
<proteinExistence type="predicted"/>
<feature type="repeat" description="WD" evidence="3">
    <location>
        <begin position="874"/>
        <end position="905"/>
    </location>
</feature>
<feature type="repeat" description="WD" evidence="3">
    <location>
        <begin position="1237"/>
        <end position="1278"/>
    </location>
</feature>
<evidence type="ECO:0000313" key="6">
    <source>
        <dbReference type="EMBL" id="KEI67755.1"/>
    </source>
</evidence>
<dbReference type="InterPro" id="IPR050349">
    <property type="entry name" value="WD_LIS1/nudF_dynein_reg"/>
</dbReference>
<protein>
    <submittedName>
        <fullName evidence="6">Putative WD40 repeat-containing protein</fullName>
    </submittedName>
</protein>
<dbReference type="PROSITE" id="PS50082">
    <property type="entry name" value="WD_REPEATS_2"/>
    <property type="match status" value="13"/>
</dbReference>
<dbReference type="Pfam" id="PF20703">
    <property type="entry name" value="nSTAND1"/>
    <property type="match status" value="1"/>
</dbReference>
<feature type="repeat" description="WD" evidence="3">
    <location>
        <begin position="1196"/>
        <end position="1228"/>
    </location>
</feature>
<dbReference type="PROSITE" id="PS50294">
    <property type="entry name" value="WD_REPEATS_REGION"/>
    <property type="match status" value="11"/>
</dbReference>
<feature type="repeat" description="WD" evidence="3">
    <location>
        <begin position="917"/>
        <end position="951"/>
    </location>
</feature>
<dbReference type="PANTHER" id="PTHR44129">
    <property type="entry name" value="WD REPEAT-CONTAINING PROTEIN POP1"/>
    <property type="match status" value="1"/>
</dbReference>
<dbReference type="SMART" id="SM00320">
    <property type="entry name" value="WD40"/>
    <property type="match status" value="14"/>
</dbReference>
<reference evidence="6 7" key="1">
    <citation type="journal article" date="2014" name="Appl. Environ. Microbiol.">
        <title>Elucidation of insertion elements encoded on plasmids and in vitro construction of shuttle vectors from the toxic cyanobacterium Planktothrix.</title>
        <authorList>
            <person name="Christiansen G."/>
            <person name="Goesmann A."/>
            <person name="Kurmayer R."/>
        </authorList>
    </citation>
    <scope>NUCLEOTIDE SEQUENCE [LARGE SCALE GENOMIC DNA]</scope>
    <source>
        <strain evidence="6 7">NIVA-CYA 126/8</strain>
    </source>
</reference>
<feature type="repeat" description="WD" evidence="3">
    <location>
        <begin position="1155"/>
        <end position="1187"/>
    </location>
</feature>
<feature type="region of interest" description="Disordered" evidence="4">
    <location>
        <begin position="1001"/>
        <end position="1021"/>
    </location>
</feature>
<dbReference type="EMBL" id="CM002803">
    <property type="protein sequence ID" value="KEI67755.1"/>
    <property type="molecule type" value="Genomic_DNA"/>
</dbReference>
<evidence type="ECO:0000259" key="5">
    <source>
        <dbReference type="Pfam" id="PF20703"/>
    </source>
</evidence>
<gene>
    <name evidence="6" type="ORF">A19Y_2900</name>
</gene>
<feature type="repeat" description="WD" evidence="3">
    <location>
        <begin position="1113"/>
        <end position="1154"/>
    </location>
</feature>
<evidence type="ECO:0000256" key="2">
    <source>
        <dbReference type="ARBA" id="ARBA00022737"/>
    </source>
</evidence>
<dbReference type="PROSITE" id="PS00678">
    <property type="entry name" value="WD_REPEATS_1"/>
    <property type="match status" value="2"/>
</dbReference>
<feature type="region of interest" description="Disordered" evidence="4">
    <location>
        <begin position="1"/>
        <end position="25"/>
    </location>
</feature>
<feature type="repeat" description="WD" evidence="3">
    <location>
        <begin position="1016"/>
        <end position="1048"/>
    </location>
</feature>
<dbReference type="Proteomes" id="UP000027395">
    <property type="component" value="Chromosome"/>
</dbReference>